<reference evidence="1 2" key="1">
    <citation type="submission" date="2021-05" db="EMBL/GenBank/DDBJ databases">
        <title>A Polyphasic approach of four new species of the genus Ohtaekwangia: Ohtaekwangia histidinii sp. nov., Ohtaekwangia cretensis sp. nov., Ohtaekwangia indiensis sp. nov., Ohtaekwangia reichenbachii sp. nov. from diverse environment.</title>
        <authorList>
            <person name="Octaviana S."/>
        </authorList>
    </citation>
    <scope>NUCLEOTIDE SEQUENCE [LARGE SCALE GENOMIC DNA]</scope>
    <source>
        <strain evidence="1 2">PWU37</strain>
    </source>
</reference>
<name>A0AAP2GCR4_9BACT</name>
<protein>
    <submittedName>
        <fullName evidence="1">Uncharacterized protein</fullName>
    </submittedName>
</protein>
<comment type="caution">
    <text evidence="1">The sequence shown here is derived from an EMBL/GenBank/DDBJ whole genome shotgun (WGS) entry which is preliminary data.</text>
</comment>
<keyword evidence="2" id="KW-1185">Reference proteome</keyword>
<accession>A0AAP2GCR4</accession>
<organism evidence="1 2">
    <name type="scientific">Dawidia soli</name>
    <dbReference type="NCBI Taxonomy" id="2782352"/>
    <lineage>
        <taxon>Bacteria</taxon>
        <taxon>Pseudomonadati</taxon>
        <taxon>Bacteroidota</taxon>
        <taxon>Cytophagia</taxon>
        <taxon>Cytophagales</taxon>
        <taxon>Chryseotaleaceae</taxon>
        <taxon>Dawidia</taxon>
    </lineage>
</organism>
<sequence length="59" mass="6477">MADDHHDIERYLNGELSPAEMHALEKKALYDPFLADALEGAAQLAPAELSADLQQLQNS</sequence>
<dbReference type="AlphaFoldDB" id="A0AAP2GCR4"/>
<proteinExistence type="predicted"/>
<dbReference type="EMBL" id="JAHESC010000010">
    <property type="protein sequence ID" value="MBT1686614.1"/>
    <property type="molecule type" value="Genomic_DNA"/>
</dbReference>
<gene>
    <name evidence="1" type="ORF">KK078_08610</name>
</gene>
<evidence type="ECO:0000313" key="2">
    <source>
        <dbReference type="Proteomes" id="UP001319180"/>
    </source>
</evidence>
<dbReference type="RefSeq" id="WP_254089852.1">
    <property type="nucleotide sequence ID" value="NZ_JAHESC010000010.1"/>
</dbReference>
<evidence type="ECO:0000313" key="1">
    <source>
        <dbReference type="EMBL" id="MBT1686614.1"/>
    </source>
</evidence>
<dbReference type="Proteomes" id="UP001319180">
    <property type="component" value="Unassembled WGS sequence"/>
</dbReference>